<protein>
    <recommendedName>
        <fullName evidence="5">DUF4350 domain-containing protein</fullName>
    </recommendedName>
</protein>
<dbReference type="AlphaFoldDB" id="A0A934QPA2"/>
<keyword evidence="4" id="KW-1185">Reference proteome</keyword>
<accession>A0A934QPA2</accession>
<dbReference type="Proteomes" id="UP000635245">
    <property type="component" value="Unassembled WGS sequence"/>
</dbReference>
<keyword evidence="2" id="KW-1133">Transmembrane helix</keyword>
<proteinExistence type="predicted"/>
<feature type="compositionally biased region" description="Polar residues" evidence="1">
    <location>
        <begin position="39"/>
        <end position="53"/>
    </location>
</feature>
<reference evidence="3" key="1">
    <citation type="submission" date="2020-12" db="EMBL/GenBank/DDBJ databases">
        <title>Prauserella sp. ASG 168, a novel actinomycete isolated from cave rock.</title>
        <authorList>
            <person name="Suriyachadkun C."/>
        </authorList>
    </citation>
    <scope>NUCLEOTIDE SEQUENCE</scope>
    <source>
        <strain evidence="3">ASG 168</strain>
    </source>
</reference>
<evidence type="ECO:0000256" key="2">
    <source>
        <dbReference type="SAM" id="Phobius"/>
    </source>
</evidence>
<evidence type="ECO:0000313" key="3">
    <source>
        <dbReference type="EMBL" id="MBK1783586.1"/>
    </source>
</evidence>
<feature type="region of interest" description="Disordered" evidence="1">
    <location>
        <begin position="39"/>
        <end position="73"/>
    </location>
</feature>
<gene>
    <name evidence="3" type="ORF">JHE00_04545</name>
</gene>
<sequence length="461" mass="50306">MAERTARRTREWVRWSLLGAAVVTLVVFLLAQRTQGIDVSYGRSPSPSDAGQQSDEDAESDETGARGESSLPSVEEMTAMVAADPVVRLPGAVARWDERDVAEAIGDADIRIIVAPPGLDEDERSQVREVENATIAIFGTKITGDGYVVVADRLSGWRTQFGTADVTGRLITLITEVAEREEPEPETTPEFRWREPSGAELDTVAADLRADGVHVADGATLERVPERPSETAFPDEDALYVALPTQDIGEPIARYGPALTRLFPDRPVVVLYGSWIEYDGPNATDFAELVSTMFYSRFDERLSVDGYPQANVLGVWLNHVTDVRYAGLFDRPLPYEPPDPLTVTLPALPWLFAACVVGFVVLSLRPLSRHNTARTPGPRARLAGLTALAIEVSGLTDERSDPALTRGIGKLDAARDALDSDLPARQVRALLDDAESELDDTARLLGRTDYRPRNYLEGGLG</sequence>
<evidence type="ECO:0000256" key="1">
    <source>
        <dbReference type="SAM" id="MobiDB-lite"/>
    </source>
</evidence>
<keyword evidence="2" id="KW-0472">Membrane</keyword>
<keyword evidence="2" id="KW-0812">Transmembrane</keyword>
<name>A0A934QPA2_9PSEU</name>
<dbReference type="EMBL" id="JAENJH010000001">
    <property type="protein sequence ID" value="MBK1783586.1"/>
    <property type="molecule type" value="Genomic_DNA"/>
</dbReference>
<evidence type="ECO:0000313" key="4">
    <source>
        <dbReference type="Proteomes" id="UP000635245"/>
    </source>
</evidence>
<feature type="transmembrane region" description="Helical" evidence="2">
    <location>
        <begin position="347"/>
        <end position="364"/>
    </location>
</feature>
<organism evidence="3 4">
    <name type="scientific">Prauserella cavernicola</name>
    <dbReference type="NCBI Taxonomy" id="2800127"/>
    <lineage>
        <taxon>Bacteria</taxon>
        <taxon>Bacillati</taxon>
        <taxon>Actinomycetota</taxon>
        <taxon>Actinomycetes</taxon>
        <taxon>Pseudonocardiales</taxon>
        <taxon>Pseudonocardiaceae</taxon>
        <taxon>Prauserella</taxon>
    </lineage>
</organism>
<dbReference type="RefSeq" id="WP_200315014.1">
    <property type="nucleotide sequence ID" value="NZ_JAENJH010000001.1"/>
</dbReference>
<evidence type="ECO:0008006" key="5">
    <source>
        <dbReference type="Google" id="ProtNLM"/>
    </source>
</evidence>
<feature type="transmembrane region" description="Helical" evidence="2">
    <location>
        <begin position="12"/>
        <end position="31"/>
    </location>
</feature>
<comment type="caution">
    <text evidence="3">The sequence shown here is derived from an EMBL/GenBank/DDBJ whole genome shotgun (WGS) entry which is preliminary data.</text>
</comment>